<feature type="compositionally biased region" description="Basic and acidic residues" evidence="12">
    <location>
        <begin position="433"/>
        <end position="446"/>
    </location>
</feature>
<evidence type="ECO:0000256" key="11">
    <source>
        <dbReference type="ARBA" id="ARBA00023201"/>
    </source>
</evidence>
<dbReference type="Gene3D" id="6.10.140.1330">
    <property type="match status" value="1"/>
</dbReference>
<dbReference type="Pfam" id="PF00999">
    <property type="entry name" value="Na_H_Exchanger"/>
    <property type="match status" value="1"/>
</dbReference>
<comment type="subcellular location">
    <subcellularLocation>
        <location evidence="1">Cell membrane</location>
        <topology evidence="1">Multi-pass membrane protein</topology>
    </subcellularLocation>
</comment>
<keyword evidence="9" id="KW-0406">Ion transport</keyword>
<evidence type="ECO:0000256" key="10">
    <source>
        <dbReference type="ARBA" id="ARBA00023136"/>
    </source>
</evidence>
<dbReference type="EMBL" id="UHIA01000003">
    <property type="protein sequence ID" value="SUO92655.1"/>
    <property type="molecule type" value="Genomic_DNA"/>
</dbReference>
<feature type="transmembrane region" description="Helical" evidence="13">
    <location>
        <begin position="96"/>
        <end position="122"/>
    </location>
</feature>
<evidence type="ECO:0000256" key="9">
    <source>
        <dbReference type="ARBA" id="ARBA00023065"/>
    </source>
</evidence>
<feature type="transmembrane region" description="Helical" evidence="13">
    <location>
        <begin position="284"/>
        <end position="310"/>
    </location>
</feature>
<evidence type="ECO:0000256" key="8">
    <source>
        <dbReference type="ARBA" id="ARBA00023053"/>
    </source>
</evidence>
<feature type="transmembrane region" description="Helical" evidence="13">
    <location>
        <begin position="31"/>
        <end position="51"/>
    </location>
</feature>
<keyword evidence="6 13" id="KW-0812">Transmembrane</keyword>
<feature type="transmembrane region" description="Helical" evidence="13">
    <location>
        <begin position="203"/>
        <end position="226"/>
    </location>
</feature>
<comment type="similarity">
    <text evidence="2">Belongs to the monovalent cation:proton antiporter 1 (CPA1) transporter (TC 2.A.36) family.</text>
</comment>
<dbReference type="GO" id="GO:0015386">
    <property type="term" value="F:potassium:proton antiporter activity"/>
    <property type="evidence" value="ECO:0007669"/>
    <property type="project" value="TreeGrafter"/>
</dbReference>
<feature type="transmembrane region" description="Helical" evidence="13">
    <location>
        <begin position="353"/>
        <end position="372"/>
    </location>
</feature>
<dbReference type="InterPro" id="IPR018422">
    <property type="entry name" value="Cation/H_exchanger_CPA1"/>
</dbReference>
<feature type="transmembrane region" description="Helical" evidence="13">
    <location>
        <begin position="71"/>
        <end position="89"/>
    </location>
</feature>
<feature type="domain" description="Cation/H+ exchanger transmembrane" evidence="14">
    <location>
        <begin position="18"/>
        <end position="404"/>
    </location>
</feature>
<dbReference type="AlphaFoldDB" id="A0A380MLM3"/>
<feature type="transmembrane region" description="Helical" evidence="13">
    <location>
        <begin position="128"/>
        <end position="151"/>
    </location>
</feature>
<keyword evidence="7 13" id="KW-1133">Transmembrane helix</keyword>
<dbReference type="GO" id="GO:0098719">
    <property type="term" value="P:sodium ion import across plasma membrane"/>
    <property type="evidence" value="ECO:0007669"/>
    <property type="project" value="TreeGrafter"/>
</dbReference>
<dbReference type="InterPro" id="IPR006153">
    <property type="entry name" value="Cation/H_exchanger_TM"/>
</dbReference>
<keyword evidence="4" id="KW-0050">Antiport</keyword>
<dbReference type="OrthoDB" id="9774146at2"/>
<reference evidence="15 16" key="1">
    <citation type="submission" date="2018-06" db="EMBL/GenBank/DDBJ databases">
        <authorList>
            <consortium name="Pathogen Informatics"/>
            <person name="Doyle S."/>
        </authorList>
    </citation>
    <scope>NUCLEOTIDE SEQUENCE [LARGE SCALE GENOMIC DNA]</scope>
    <source>
        <strain evidence="15 16">NCTC10717</strain>
    </source>
</reference>
<dbReference type="RefSeq" id="WP_115217944.1">
    <property type="nucleotide sequence ID" value="NZ_UHIA01000003.1"/>
</dbReference>
<evidence type="ECO:0000256" key="4">
    <source>
        <dbReference type="ARBA" id="ARBA00022449"/>
    </source>
</evidence>
<evidence type="ECO:0000313" key="15">
    <source>
        <dbReference type="EMBL" id="SUO92655.1"/>
    </source>
</evidence>
<keyword evidence="3" id="KW-0813">Transport</keyword>
<evidence type="ECO:0000313" key="16">
    <source>
        <dbReference type="Proteomes" id="UP000254575"/>
    </source>
</evidence>
<evidence type="ECO:0000256" key="5">
    <source>
        <dbReference type="ARBA" id="ARBA00022475"/>
    </source>
</evidence>
<accession>A0A380MLM3</accession>
<dbReference type="GO" id="GO:0005886">
    <property type="term" value="C:plasma membrane"/>
    <property type="evidence" value="ECO:0007669"/>
    <property type="project" value="UniProtKB-SubCell"/>
</dbReference>
<feature type="transmembrane region" description="Helical" evidence="13">
    <location>
        <begin position="6"/>
        <end position="24"/>
    </location>
</feature>
<evidence type="ECO:0000256" key="7">
    <source>
        <dbReference type="ARBA" id="ARBA00022989"/>
    </source>
</evidence>
<keyword evidence="11" id="KW-0739">Sodium transport</keyword>
<feature type="transmembrane region" description="Helical" evidence="13">
    <location>
        <begin position="255"/>
        <end position="272"/>
    </location>
</feature>
<feature type="region of interest" description="Disordered" evidence="12">
    <location>
        <begin position="425"/>
        <end position="446"/>
    </location>
</feature>
<feature type="transmembrane region" description="Helical" evidence="13">
    <location>
        <begin position="172"/>
        <end position="191"/>
    </location>
</feature>
<feature type="transmembrane region" description="Helical" evidence="13">
    <location>
        <begin position="384"/>
        <end position="406"/>
    </location>
</feature>
<evidence type="ECO:0000259" key="14">
    <source>
        <dbReference type="Pfam" id="PF00999"/>
    </source>
</evidence>
<proteinExistence type="inferred from homology"/>
<dbReference type="PANTHER" id="PTHR10110">
    <property type="entry name" value="SODIUM/HYDROGEN EXCHANGER"/>
    <property type="match status" value="1"/>
</dbReference>
<dbReference type="GO" id="GO:0051453">
    <property type="term" value="P:regulation of intracellular pH"/>
    <property type="evidence" value="ECO:0007669"/>
    <property type="project" value="TreeGrafter"/>
</dbReference>
<sequence length="446" mass="48572">MSLPFIFALVLVASAVFSVFNDRILRMHRSIGVMLLALSVSLLLLLAKHFGIFQIEQITQSVASLNFSHTLIHGMLGALLFAGGININFDELQPRLVVITVLAVAGVLISTFTVGILAYVFVNYLLGILLSMVYCLTFGALISPTDPIAVLAILRSIGVSKGLDMDITGESLFNDGIGFVVFAFFFEMAVHSESMGAGEVSMFFIKSVGGAFVLAALCSYAAFYLLQQARDSHVEIMISLALVFGSFELAETLHVSPAISIVCVGLFFGRLCNRKMSEEGRTALYHFWGVVDEIFNTLLFVMVGLLLLIVPLTTHIFFLGVISVAIVLFGRWISVIVPVAVLKKWYYFSPRSVRIMTWGGLRGGLSMAMALTLPDSEAKNMILWMTYAVVVFSILVQGTTVARVAGQRATHGNEYRDPRLSEFSAAASASETNAERRLGAARKTGD</sequence>
<name>A0A380MLM3_9GAMM</name>
<evidence type="ECO:0000256" key="6">
    <source>
        <dbReference type="ARBA" id="ARBA00022692"/>
    </source>
</evidence>
<dbReference type="PANTHER" id="PTHR10110:SF195">
    <property type="entry name" value="NA(+)_H(+) ANTIPORTER NHAS2"/>
    <property type="match status" value="1"/>
</dbReference>
<keyword evidence="10 13" id="KW-0472">Membrane</keyword>
<dbReference type="Proteomes" id="UP000254575">
    <property type="component" value="Unassembled WGS sequence"/>
</dbReference>
<keyword evidence="8" id="KW-0915">Sodium</keyword>
<gene>
    <name evidence="15" type="primary">nhaK</name>
    <name evidence="15" type="ORF">NCTC10717_00671</name>
</gene>
<organism evidence="15 16">
    <name type="scientific">Suttonella indologenes</name>
    <dbReference type="NCBI Taxonomy" id="13276"/>
    <lineage>
        <taxon>Bacteria</taxon>
        <taxon>Pseudomonadati</taxon>
        <taxon>Pseudomonadota</taxon>
        <taxon>Gammaproteobacteria</taxon>
        <taxon>Cardiobacteriales</taxon>
        <taxon>Cardiobacteriaceae</taxon>
        <taxon>Suttonella</taxon>
    </lineage>
</organism>
<evidence type="ECO:0000256" key="3">
    <source>
        <dbReference type="ARBA" id="ARBA00022448"/>
    </source>
</evidence>
<keyword evidence="16" id="KW-1185">Reference proteome</keyword>
<evidence type="ECO:0000256" key="13">
    <source>
        <dbReference type="SAM" id="Phobius"/>
    </source>
</evidence>
<protein>
    <submittedName>
        <fullName evidence="15">Sodium, potassium, lithium and rubidium/H(+) antiporter</fullName>
    </submittedName>
</protein>
<evidence type="ECO:0000256" key="12">
    <source>
        <dbReference type="SAM" id="MobiDB-lite"/>
    </source>
</evidence>
<evidence type="ECO:0000256" key="1">
    <source>
        <dbReference type="ARBA" id="ARBA00004651"/>
    </source>
</evidence>
<evidence type="ECO:0000256" key="2">
    <source>
        <dbReference type="ARBA" id="ARBA00007367"/>
    </source>
</evidence>
<dbReference type="GO" id="GO:0015385">
    <property type="term" value="F:sodium:proton antiporter activity"/>
    <property type="evidence" value="ECO:0007669"/>
    <property type="project" value="InterPro"/>
</dbReference>
<keyword evidence="5" id="KW-1003">Cell membrane</keyword>
<feature type="transmembrane region" description="Helical" evidence="13">
    <location>
        <begin position="316"/>
        <end position="341"/>
    </location>
</feature>